<reference evidence="3" key="2">
    <citation type="submission" date="2019-09" db="UniProtKB">
        <authorList>
            <consortium name="WormBaseParasite"/>
        </authorList>
    </citation>
    <scope>IDENTIFICATION</scope>
</reference>
<protein>
    <submittedName>
        <fullName evidence="3">Complement factor H-like</fullName>
    </submittedName>
</protein>
<gene>
    <name evidence="1" type="ORF">HPBE_LOCUS17611</name>
</gene>
<sequence length="463" mass="52265">MADETVTKEEATLHDGKYPDGTFAKLICYYTLSTSTVTPLSNGKYPEGTSAKMFCKKVDEKLDKEIAGTCSKGEWVKKNDATALQCPIRGCLPLQENDTVEYKYFKSENPSNEQENIAVLDWSGKFAMGTYAQRTCKKLKENTKVQDEFSRDISICRENGWEHRNKWSCPPPDSCDEADFPMSTHFNSVSISNDLSTEVYKREHPAATFYASGSMVQGYCNGIYLYLVCQNGEWFAENEKRVTCTANGITEIYGTCSRGKWVKENDSIVLQCPIRGCTPYKVNGTVRYEYLQYTVSPEKTLIKKEATLYDGEYPDGTFAKVVCKDNFCTMQQSPMDATEIPNHTGMPWAWEIYGTCSKGEWVKENDATVLQCPVRGCLPLLENDTVEYEYFKSEHRSKEFKNIAVLDWSGKFAVGSYARRICKELDENSMAQDKCAAIIGLHHEGHESKKIAHLPSVIGAKDD</sequence>
<proteinExistence type="predicted"/>
<dbReference type="Proteomes" id="UP000050761">
    <property type="component" value="Unassembled WGS sequence"/>
</dbReference>
<dbReference type="EMBL" id="UZAH01030128">
    <property type="protein sequence ID" value="VDP09379.1"/>
    <property type="molecule type" value="Genomic_DNA"/>
</dbReference>
<reference evidence="1 2" key="1">
    <citation type="submission" date="2018-11" db="EMBL/GenBank/DDBJ databases">
        <authorList>
            <consortium name="Pathogen Informatics"/>
        </authorList>
    </citation>
    <scope>NUCLEOTIDE SEQUENCE [LARGE SCALE GENOMIC DNA]</scope>
</reference>
<accession>A0A3P8EAW3</accession>
<evidence type="ECO:0000313" key="2">
    <source>
        <dbReference type="Proteomes" id="UP000050761"/>
    </source>
</evidence>
<evidence type="ECO:0000313" key="3">
    <source>
        <dbReference type="WBParaSite" id="HPBE_0001761201-mRNA-1"/>
    </source>
</evidence>
<keyword evidence="2" id="KW-1185">Reference proteome</keyword>
<dbReference type="AlphaFoldDB" id="A0A3P8EAW3"/>
<organism evidence="1">
    <name type="scientific">Heligmosomoides polygyrus</name>
    <name type="common">Parasitic roundworm</name>
    <dbReference type="NCBI Taxonomy" id="6339"/>
    <lineage>
        <taxon>Eukaryota</taxon>
        <taxon>Metazoa</taxon>
        <taxon>Ecdysozoa</taxon>
        <taxon>Nematoda</taxon>
        <taxon>Chromadorea</taxon>
        <taxon>Rhabditida</taxon>
        <taxon>Rhabditina</taxon>
        <taxon>Rhabditomorpha</taxon>
        <taxon>Strongyloidea</taxon>
        <taxon>Heligmosomidae</taxon>
        <taxon>Heligmosomoides</taxon>
    </lineage>
</organism>
<evidence type="ECO:0000313" key="1">
    <source>
        <dbReference type="EMBL" id="VDP09379.1"/>
    </source>
</evidence>
<name>A0A3P8EAW3_HELPZ</name>
<dbReference type="WBParaSite" id="HPBE_0001761201-mRNA-1">
    <property type="protein sequence ID" value="HPBE_0001761201-mRNA-1"/>
    <property type="gene ID" value="HPBE_0001761201"/>
</dbReference>